<dbReference type="Proteomes" id="UP000597762">
    <property type="component" value="Unassembled WGS sequence"/>
</dbReference>
<evidence type="ECO:0000256" key="1">
    <source>
        <dbReference type="ARBA" id="ARBA00004114"/>
    </source>
</evidence>
<name>A0A812CKM9_ACAPH</name>
<keyword evidence="10" id="KW-1185">Reference proteome</keyword>
<evidence type="ECO:0000313" key="9">
    <source>
        <dbReference type="EMBL" id="CAE1275096.1"/>
    </source>
</evidence>
<comment type="caution">
    <text evidence="9">The sequence shown here is derived from an EMBL/GenBank/DDBJ whole genome shotgun (WGS) entry which is preliminary data.</text>
</comment>
<keyword evidence="4" id="KW-0970">Cilium biogenesis/degradation</keyword>
<accession>A0A812CKM9</accession>
<gene>
    <name evidence="9" type="ORF">SPHA_39303</name>
</gene>
<dbReference type="GO" id="GO:0005814">
    <property type="term" value="C:centriole"/>
    <property type="evidence" value="ECO:0007669"/>
    <property type="project" value="UniProtKB-SubCell"/>
</dbReference>
<dbReference type="Pfam" id="PF21050">
    <property type="entry name" value="ARMC9_ARM"/>
    <property type="match status" value="1"/>
</dbReference>
<dbReference type="GO" id="GO:0097542">
    <property type="term" value="C:ciliary tip"/>
    <property type="evidence" value="ECO:0007669"/>
    <property type="project" value="TreeGrafter"/>
</dbReference>
<feature type="domain" description="ARMC9 CTLH-like" evidence="8">
    <location>
        <begin position="60"/>
        <end position="185"/>
    </location>
</feature>
<evidence type="ECO:0000256" key="6">
    <source>
        <dbReference type="SAM" id="MobiDB-lite"/>
    </source>
</evidence>
<evidence type="ECO:0000256" key="3">
    <source>
        <dbReference type="ARBA" id="ARBA00021146"/>
    </source>
</evidence>
<dbReference type="InterPro" id="IPR006594">
    <property type="entry name" value="LisH"/>
</dbReference>
<keyword evidence="5" id="KW-0966">Cell projection</keyword>
<evidence type="ECO:0000259" key="7">
    <source>
        <dbReference type="Pfam" id="PF21050"/>
    </source>
</evidence>
<feature type="domain" description="LisH" evidence="7">
    <location>
        <begin position="450"/>
        <end position="569"/>
    </location>
</feature>
<comment type="subcellular location">
    <subcellularLocation>
        <location evidence="2">Cytoplasm</location>
        <location evidence="2">Cytoskeleton</location>
        <location evidence="2">Cilium basal body</location>
    </subcellularLocation>
    <subcellularLocation>
        <location evidence="1">Cytoplasm</location>
        <location evidence="1">Cytoskeleton</location>
        <location evidence="1">Microtubule organizing center</location>
        <location evidence="1">Centrosome</location>
        <location evidence="1">Centriole</location>
    </subcellularLocation>
</comment>
<feature type="region of interest" description="Disordered" evidence="6">
    <location>
        <begin position="572"/>
        <end position="607"/>
    </location>
</feature>
<dbReference type="InterPro" id="IPR040369">
    <property type="entry name" value="ARMC9"/>
</dbReference>
<organism evidence="9 10">
    <name type="scientific">Acanthosepion pharaonis</name>
    <name type="common">Pharaoh cuttlefish</name>
    <name type="synonym">Sepia pharaonis</name>
    <dbReference type="NCBI Taxonomy" id="158019"/>
    <lineage>
        <taxon>Eukaryota</taxon>
        <taxon>Metazoa</taxon>
        <taxon>Spiralia</taxon>
        <taxon>Lophotrochozoa</taxon>
        <taxon>Mollusca</taxon>
        <taxon>Cephalopoda</taxon>
        <taxon>Coleoidea</taxon>
        <taxon>Decapodiformes</taxon>
        <taxon>Sepiida</taxon>
        <taxon>Sepiina</taxon>
        <taxon>Sepiidae</taxon>
        <taxon>Acanthosepion</taxon>
    </lineage>
</organism>
<evidence type="ECO:0000256" key="5">
    <source>
        <dbReference type="ARBA" id="ARBA00023273"/>
    </source>
</evidence>
<dbReference type="InterPro" id="IPR056327">
    <property type="entry name" value="ARMC9_CTLH-like_dom"/>
</dbReference>
<dbReference type="SUPFAM" id="SSF48371">
    <property type="entry name" value="ARM repeat"/>
    <property type="match status" value="1"/>
</dbReference>
<evidence type="ECO:0000313" key="10">
    <source>
        <dbReference type="Proteomes" id="UP000597762"/>
    </source>
</evidence>
<feature type="compositionally biased region" description="Acidic residues" evidence="6">
    <location>
        <begin position="578"/>
        <end position="601"/>
    </location>
</feature>
<feature type="region of interest" description="Disordered" evidence="6">
    <location>
        <begin position="675"/>
        <end position="788"/>
    </location>
</feature>
<dbReference type="AlphaFoldDB" id="A0A812CKM9"/>
<dbReference type="GO" id="GO:0060271">
    <property type="term" value="P:cilium assembly"/>
    <property type="evidence" value="ECO:0007669"/>
    <property type="project" value="InterPro"/>
</dbReference>
<dbReference type="PANTHER" id="PTHR14881:SF4">
    <property type="entry name" value="LISH DOMAIN-CONTAINING PROTEIN ARMC9"/>
    <property type="match status" value="1"/>
</dbReference>
<evidence type="ECO:0000259" key="8">
    <source>
        <dbReference type="Pfam" id="PF23138"/>
    </source>
</evidence>
<evidence type="ECO:0000256" key="4">
    <source>
        <dbReference type="ARBA" id="ARBA00022794"/>
    </source>
</evidence>
<dbReference type="PANTHER" id="PTHR14881">
    <property type="entry name" value="LISH DOMAIN-CONTAINING PROTEIN ARMC9"/>
    <property type="match status" value="1"/>
</dbReference>
<protein>
    <recommendedName>
        <fullName evidence="3">LisH domain-containing protein ARMC9</fullName>
    </recommendedName>
</protein>
<dbReference type="InterPro" id="IPR048959">
    <property type="entry name" value="ARMC9_ARM_dom"/>
</dbReference>
<evidence type="ECO:0000256" key="2">
    <source>
        <dbReference type="ARBA" id="ARBA00004120"/>
    </source>
</evidence>
<sequence length="788" mass="88235">MIMQPAIAFEGKLNSIVVEYFEFGGYVSTLQAFKSECEQNSRPISSAPVNAILDEKSKASKKILMETFTLGKRKAFLKEWKAYIPQDIRDSDMVAKKLEFSLWIHFTVYPIRHDLPPREAEQAMSAFKNFLETQGADLSQTTEFLPFYALPFVQDPKSHPSYKELFKPSWVEDLQARLEQFMVITKKVEQPQLFHLYRGPPKQIEELCEQVQELKHRAELTNSELLKCLKKCAKLQSDYHDLIGISADLVDALEETALGNMISPEMLHQICARLFTHAKQPAADLSRPGTAGKALRTSIINYESSQKKADTPLDYSKVKRDLMNTGSNQKALLLQALRWRLTQTSPQQRTLNITAYVHNDLLGCSSTSSFKEIIPEILNCDEEDLKGSMARLLNTVASISVGRSYLSGNPALMNVLIKCMKAEDCDTLTRGMILGTLQKLSLRRNLQSLMIKENVVEWLLNLLEEYDSQSDYVLEYAVALLMNLCFRTEGKKRCAKEPSTPLKVLTDLLGLGQDYQEIHPYVNGVLYSILALPSVREAAKAMGFEDIVEGFIKEGHSARELEYIIKQLNSDEKFTDRESDDEESDDEDDEEDLEMEPDLDKDDMVKPNSPIGLYGEKLLTSDYLLKKKHADHVLERHHPLQRPITPSQVKGFDGLSFASSNQNAVESQLPIVAPLDTVSRPPTRSGSKISSGDASASTKAPETDFAATPPGSGKSTTKKVIPQESESSSEGDTYSVGFRSRPRILRTPVLHENSNRSPPTPKFSESGPRPSSAGKSLGPQKHSADSEN</sequence>
<dbReference type="InterPro" id="IPR016024">
    <property type="entry name" value="ARM-type_fold"/>
</dbReference>
<feature type="compositionally biased region" description="Polar residues" evidence="6">
    <location>
        <begin position="680"/>
        <end position="700"/>
    </location>
</feature>
<proteinExistence type="predicted"/>
<dbReference type="InterPro" id="IPR011989">
    <property type="entry name" value="ARM-like"/>
</dbReference>
<dbReference type="Pfam" id="PF23138">
    <property type="entry name" value="CTLH_Armc9"/>
    <property type="match status" value="1"/>
</dbReference>
<dbReference type="PROSITE" id="PS50896">
    <property type="entry name" value="LISH"/>
    <property type="match status" value="1"/>
</dbReference>
<reference evidence="9" key="1">
    <citation type="submission" date="2021-01" db="EMBL/GenBank/DDBJ databases">
        <authorList>
            <person name="Li R."/>
            <person name="Bekaert M."/>
        </authorList>
    </citation>
    <scope>NUCLEOTIDE SEQUENCE</scope>
    <source>
        <strain evidence="9">Farmed</strain>
    </source>
</reference>
<dbReference type="Gene3D" id="1.25.10.10">
    <property type="entry name" value="Leucine-rich Repeat Variant"/>
    <property type="match status" value="1"/>
</dbReference>
<dbReference type="EMBL" id="CAHIKZ030001813">
    <property type="protein sequence ID" value="CAE1275096.1"/>
    <property type="molecule type" value="Genomic_DNA"/>
</dbReference>
<dbReference type="OrthoDB" id="538223at2759"/>
<dbReference type="GO" id="GO:0036064">
    <property type="term" value="C:ciliary basal body"/>
    <property type="evidence" value="ECO:0007669"/>
    <property type="project" value="InterPro"/>
</dbReference>